<organism evidence="2 3">
    <name type="scientific">Flavobacterium branchiophilum</name>
    <dbReference type="NCBI Taxonomy" id="55197"/>
    <lineage>
        <taxon>Bacteria</taxon>
        <taxon>Pseudomonadati</taxon>
        <taxon>Bacteroidota</taxon>
        <taxon>Flavobacteriia</taxon>
        <taxon>Flavobacteriales</taxon>
        <taxon>Flavobacteriaceae</taxon>
        <taxon>Flavobacterium</taxon>
    </lineage>
</organism>
<dbReference type="Pfam" id="PF16363">
    <property type="entry name" value="GDP_Man_Dehyd"/>
    <property type="match status" value="1"/>
</dbReference>
<feature type="domain" description="NAD(P)-binding" evidence="1">
    <location>
        <begin position="14"/>
        <end position="329"/>
    </location>
</feature>
<dbReference type="Gene3D" id="3.40.50.720">
    <property type="entry name" value="NAD(P)-binding Rossmann-like Domain"/>
    <property type="match status" value="1"/>
</dbReference>
<evidence type="ECO:0000259" key="1">
    <source>
        <dbReference type="Pfam" id="PF16363"/>
    </source>
</evidence>
<reference evidence="2 3" key="1">
    <citation type="submission" date="2017-09" db="EMBL/GenBank/DDBJ databases">
        <title>Whole genomes of Flavobacteriaceae.</title>
        <authorList>
            <person name="Stine C."/>
            <person name="Li C."/>
            <person name="Tadesse D."/>
        </authorList>
    </citation>
    <scope>NUCLEOTIDE SEQUENCE [LARGE SCALE GENOMIC DNA]</scope>
    <source>
        <strain evidence="2 3">ATCC 35036</strain>
    </source>
</reference>
<dbReference type="EMBL" id="PCMW01000040">
    <property type="protein sequence ID" value="PDS24655.1"/>
    <property type="molecule type" value="Genomic_DNA"/>
</dbReference>
<evidence type="ECO:0000313" key="2">
    <source>
        <dbReference type="EMBL" id="PDS24655.1"/>
    </source>
</evidence>
<dbReference type="Proteomes" id="UP000220828">
    <property type="component" value="Unassembled WGS sequence"/>
</dbReference>
<sequence length="364" mass="41692">MNLFSDIYRNKKVLITGHTGFKGAWLSYWLIQLGADVFGISDKITTQPSHFELLQLDMQSYFIDIRDNELLDAQIKEINPDIIFHLAAQPLVRYSYKEPVETFATNVMGTVHILNTCLSLSNIKGIVNITSDKCYENFEDDRPYNEADRMGGYDPYSASKGAAELVVASFRNSFFNVKDFGTKHHFILASARAGNVIGGGDWSEDRLIPDLVKNAVTNTVTTIRSPYATRPWQHVLEPLSGYLVLGQKILEQDITVSDGWNFGPENNETLAVKEVLEIASKVWNQLQFDFPKLENQPHEANLLRLDCTKANQQLQWFPVWNINESIQKTINWYQQYYTTNTIITPNDLLDYIQQAKNKNLHWTK</sequence>
<dbReference type="InterPro" id="IPR020904">
    <property type="entry name" value="Sc_DH/Rdtase_CS"/>
</dbReference>
<dbReference type="PROSITE" id="PS00061">
    <property type="entry name" value="ADH_SHORT"/>
    <property type="match status" value="1"/>
</dbReference>
<dbReference type="OrthoDB" id="9779041at2"/>
<name>A0A2H3KBX4_9FLAO</name>
<dbReference type="NCBIfam" id="TIGR02622">
    <property type="entry name" value="CDP_4_6_dhtase"/>
    <property type="match status" value="1"/>
</dbReference>
<proteinExistence type="predicted"/>
<comment type="caution">
    <text evidence="2">The sequence shown here is derived from an EMBL/GenBank/DDBJ whole genome shotgun (WGS) entry which is preliminary data.</text>
</comment>
<dbReference type="Gene3D" id="3.90.25.10">
    <property type="entry name" value="UDP-galactose 4-epimerase, domain 1"/>
    <property type="match status" value="1"/>
</dbReference>
<dbReference type="RefSeq" id="WP_097554069.1">
    <property type="nucleotide sequence ID" value="NZ_PCMW01000040.1"/>
</dbReference>
<dbReference type="SUPFAM" id="SSF51735">
    <property type="entry name" value="NAD(P)-binding Rossmann-fold domains"/>
    <property type="match status" value="1"/>
</dbReference>
<protein>
    <submittedName>
        <fullName evidence="2">CDP-glucose 4,6-dehydratase</fullName>
    </submittedName>
</protein>
<accession>A0A2H3KBX4</accession>
<dbReference type="PANTHER" id="PTHR43000">
    <property type="entry name" value="DTDP-D-GLUCOSE 4,6-DEHYDRATASE-RELATED"/>
    <property type="match status" value="1"/>
</dbReference>
<dbReference type="InterPro" id="IPR016040">
    <property type="entry name" value="NAD(P)-bd_dom"/>
</dbReference>
<dbReference type="InterPro" id="IPR013445">
    <property type="entry name" value="CDP_4_6_deHydtase"/>
</dbReference>
<gene>
    <name evidence="2" type="primary">rfbG</name>
    <name evidence="2" type="ORF">B0A77_07680</name>
</gene>
<evidence type="ECO:0000313" key="3">
    <source>
        <dbReference type="Proteomes" id="UP000220828"/>
    </source>
</evidence>
<dbReference type="CDD" id="cd05252">
    <property type="entry name" value="CDP_GD_SDR_e"/>
    <property type="match status" value="1"/>
</dbReference>
<dbReference type="AlphaFoldDB" id="A0A2H3KBX4"/>
<dbReference type="InterPro" id="IPR036291">
    <property type="entry name" value="NAD(P)-bd_dom_sf"/>
</dbReference>